<name>A0A4E9DV84_GIBZA</name>
<feature type="region of interest" description="Disordered" evidence="1">
    <location>
        <begin position="45"/>
        <end position="80"/>
    </location>
</feature>
<gene>
    <name evidence="2" type="ORF">FUG_LOCUS114745</name>
</gene>
<evidence type="ECO:0000313" key="2">
    <source>
        <dbReference type="EMBL" id="VIO54200.1"/>
    </source>
</evidence>
<sequence length="105" mass="11672">MNPEELAHLAAMGLPAPTNVTPSMRQGIRDRADSLWGPTLNVSPEAYARRRDQSRRLQLARDQGHGPKRRKLPLNISAGSTTGSEGLPLCDLNFSVGWWEYTTMK</sequence>
<proteinExistence type="predicted"/>
<dbReference type="AlphaFoldDB" id="A0A4E9DV84"/>
<protein>
    <submittedName>
        <fullName evidence="2">Uncharacterized protein</fullName>
    </submittedName>
</protein>
<accession>A0A4E9DV84</accession>
<organism evidence="2">
    <name type="scientific">Gibberella zeae</name>
    <name type="common">Wheat head blight fungus</name>
    <name type="synonym">Fusarium graminearum</name>
    <dbReference type="NCBI Taxonomy" id="5518"/>
    <lineage>
        <taxon>Eukaryota</taxon>
        <taxon>Fungi</taxon>
        <taxon>Dikarya</taxon>
        <taxon>Ascomycota</taxon>
        <taxon>Pezizomycotina</taxon>
        <taxon>Sordariomycetes</taxon>
        <taxon>Hypocreomycetidae</taxon>
        <taxon>Hypocreales</taxon>
        <taxon>Nectriaceae</taxon>
        <taxon>Fusarium</taxon>
    </lineage>
</organism>
<evidence type="ECO:0000256" key="1">
    <source>
        <dbReference type="SAM" id="MobiDB-lite"/>
    </source>
</evidence>
<dbReference type="EMBL" id="CAAKMV010000088">
    <property type="protein sequence ID" value="VIO54200.1"/>
    <property type="molecule type" value="Genomic_DNA"/>
</dbReference>
<reference evidence="2" key="1">
    <citation type="submission" date="2019-04" db="EMBL/GenBank/DDBJ databases">
        <authorList>
            <person name="Melise S."/>
            <person name="Noan J."/>
            <person name="Okalmin O."/>
        </authorList>
    </citation>
    <scope>NUCLEOTIDE SEQUENCE</scope>
    <source>
        <strain evidence="2">FN9</strain>
    </source>
</reference>